<comment type="caution">
    <text evidence="3">The sequence shown here is derived from an EMBL/GenBank/DDBJ whole genome shotgun (WGS) entry which is preliminary data.</text>
</comment>
<dbReference type="InterPro" id="IPR028115">
    <property type="entry name" value="DUF4484"/>
</dbReference>
<feature type="region of interest" description="Disordered" evidence="1">
    <location>
        <begin position="460"/>
        <end position="492"/>
    </location>
</feature>
<dbReference type="InterPro" id="IPR053056">
    <property type="entry name" value="Lipid_Metab_Assoc_Protein"/>
</dbReference>
<evidence type="ECO:0000256" key="1">
    <source>
        <dbReference type="SAM" id="MobiDB-lite"/>
    </source>
</evidence>
<feature type="domain" description="DUF4484" evidence="2">
    <location>
        <begin position="408"/>
        <end position="602"/>
    </location>
</feature>
<gene>
    <name evidence="3" type="ORF">FN846DRAFT_959094</name>
</gene>
<keyword evidence="4" id="KW-1185">Reference proteome</keyword>
<dbReference type="FunCoup" id="A0A5J5ERD0">
    <property type="interactions" value="25"/>
</dbReference>
<dbReference type="OrthoDB" id="2152680at2759"/>
<dbReference type="Pfam" id="PF09804">
    <property type="entry name" value="DENND11"/>
    <property type="match status" value="1"/>
</dbReference>
<dbReference type="InterPro" id="IPR018626">
    <property type="entry name" value="LCHN/Anr2"/>
</dbReference>
<sequence length="604" mass="67766">MKPSLHLDLGPVAGDELPPLAALFLIRFDTKKGYTIEWQRCASGVNLDGVEFKSLPSGLHNLTEDLIYFVHGPYAGVSAFLHVDAGEQERGALMVSAGVLVPLSYGRLGRSWRHAEGLKELARKYTQDITTNQPFEEYYNAHKIRHPATTEEGLLDTPSVETLLSSSSSPKLHHHIRARSVSETGVLAPGQSLSQCHPALSLGELMHTFGPLVFPLYRAALIRKRILLLTHAPVEMACKFVYDLSILSNIPQSVTDLLPADSVRLKPLFNVGVHDIPMLEAEAKYRAGTATAEGEHGAWVACTTDEVLAMKTNLWDIIVRLPPPHSKNAKEKVWPTAEGSDGHPLKATQRDLRRYRALTRSLRARYHRKQALFHDDNDTGENGQLAIHAPGEIDEEVEEPNSIEDVCEKLTWREIAYSSFIWWASAGEQQRSDAEADDGRLLLDTHFAYTPTVPSEYAVRSGEYSDEEDQEPQATSSSSSSPEAARRRRRSITVRRRSTNLRQEGVGSEEMDIIAYFHRMTQRMFSVLAERIEESDAQEEEEQEEEERLVQGPVVVGLDDLERMGLDRYSDADRHSVAGIVGRWWGRRVEVEEVRWRCCGVECG</sequence>
<name>A0A5J5ERD0_9PEZI</name>
<dbReference type="Proteomes" id="UP000326924">
    <property type="component" value="Unassembled WGS sequence"/>
</dbReference>
<accession>A0A5J5ERD0</accession>
<evidence type="ECO:0000313" key="3">
    <source>
        <dbReference type="EMBL" id="KAA8900328.1"/>
    </source>
</evidence>
<evidence type="ECO:0000313" key="4">
    <source>
        <dbReference type="Proteomes" id="UP000326924"/>
    </source>
</evidence>
<dbReference type="AlphaFoldDB" id="A0A5J5ERD0"/>
<dbReference type="PANTHER" id="PTHR28153:SF1">
    <property type="entry name" value="DUF4484 DOMAIN-CONTAINING PROTEIN"/>
    <property type="match status" value="1"/>
</dbReference>
<dbReference type="InParanoid" id="A0A5J5ERD0"/>
<dbReference type="Pfam" id="PF14831">
    <property type="entry name" value="DUF4484"/>
    <property type="match status" value="1"/>
</dbReference>
<evidence type="ECO:0000259" key="2">
    <source>
        <dbReference type="Pfam" id="PF14831"/>
    </source>
</evidence>
<dbReference type="GO" id="GO:0005811">
    <property type="term" value="C:lipid droplet"/>
    <property type="evidence" value="ECO:0007669"/>
    <property type="project" value="TreeGrafter"/>
</dbReference>
<reference evidence="3 4" key="1">
    <citation type="submission" date="2019-09" db="EMBL/GenBank/DDBJ databases">
        <title>Draft genome of the ectomycorrhizal ascomycete Sphaerosporella brunnea.</title>
        <authorList>
            <consortium name="DOE Joint Genome Institute"/>
            <person name="Benucci G.M."/>
            <person name="Marozzi G."/>
            <person name="Antonielli L."/>
            <person name="Sanchez S."/>
            <person name="Marco P."/>
            <person name="Wang X."/>
            <person name="Falini L.B."/>
            <person name="Barry K."/>
            <person name="Haridas S."/>
            <person name="Lipzen A."/>
            <person name="Labutti K."/>
            <person name="Grigoriev I.V."/>
            <person name="Murat C."/>
            <person name="Martin F."/>
            <person name="Albertini E."/>
            <person name="Donnini D."/>
            <person name="Bonito G."/>
        </authorList>
    </citation>
    <scope>NUCLEOTIDE SEQUENCE [LARGE SCALE GENOMIC DNA]</scope>
    <source>
        <strain evidence="3 4">Sb_GMNB300</strain>
    </source>
</reference>
<dbReference type="EMBL" id="VXIS01000155">
    <property type="protein sequence ID" value="KAA8900328.1"/>
    <property type="molecule type" value="Genomic_DNA"/>
</dbReference>
<organism evidence="3 4">
    <name type="scientific">Sphaerosporella brunnea</name>
    <dbReference type="NCBI Taxonomy" id="1250544"/>
    <lineage>
        <taxon>Eukaryota</taxon>
        <taxon>Fungi</taxon>
        <taxon>Dikarya</taxon>
        <taxon>Ascomycota</taxon>
        <taxon>Pezizomycotina</taxon>
        <taxon>Pezizomycetes</taxon>
        <taxon>Pezizales</taxon>
        <taxon>Pyronemataceae</taxon>
        <taxon>Sphaerosporella</taxon>
    </lineage>
</organism>
<proteinExistence type="predicted"/>
<feature type="compositionally biased region" description="Low complexity" evidence="1">
    <location>
        <begin position="474"/>
        <end position="483"/>
    </location>
</feature>
<protein>
    <recommendedName>
        <fullName evidence="2">DUF4484 domain-containing protein</fullName>
    </recommendedName>
</protein>
<dbReference type="PANTHER" id="PTHR28153">
    <property type="entry name" value="PROTEIN, PUTATIVE-RELATED"/>
    <property type="match status" value="1"/>
</dbReference>